<evidence type="ECO:0000313" key="4">
    <source>
        <dbReference type="Proteomes" id="UP001174934"/>
    </source>
</evidence>
<name>A0AA39W4U2_9PEZI</name>
<dbReference type="PANTHER" id="PTHR24320:SF274">
    <property type="entry name" value="CHAIN DEHYDROGENASE, PUTATIVE (AFU_ORTHOLOGUE AFUA_4G00440)-RELATED"/>
    <property type="match status" value="1"/>
</dbReference>
<dbReference type="GO" id="GO:0016491">
    <property type="term" value="F:oxidoreductase activity"/>
    <property type="evidence" value="ECO:0007669"/>
    <property type="project" value="UniProtKB-KW"/>
</dbReference>
<comment type="similarity">
    <text evidence="1">Belongs to the short-chain dehydrogenases/reductases (SDR) family.</text>
</comment>
<organism evidence="3 4">
    <name type="scientific">Bombardia bombarda</name>
    <dbReference type="NCBI Taxonomy" id="252184"/>
    <lineage>
        <taxon>Eukaryota</taxon>
        <taxon>Fungi</taxon>
        <taxon>Dikarya</taxon>
        <taxon>Ascomycota</taxon>
        <taxon>Pezizomycotina</taxon>
        <taxon>Sordariomycetes</taxon>
        <taxon>Sordariomycetidae</taxon>
        <taxon>Sordariales</taxon>
        <taxon>Lasiosphaeriaceae</taxon>
        <taxon>Bombardia</taxon>
    </lineage>
</organism>
<dbReference type="InterPro" id="IPR002347">
    <property type="entry name" value="SDR_fam"/>
</dbReference>
<reference evidence="3" key="1">
    <citation type="submission" date="2023-06" db="EMBL/GenBank/DDBJ databases">
        <title>Genome-scale phylogeny and comparative genomics of the fungal order Sordariales.</title>
        <authorList>
            <consortium name="Lawrence Berkeley National Laboratory"/>
            <person name="Hensen N."/>
            <person name="Bonometti L."/>
            <person name="Westerberg I."/>
            <person name="Brannstrom I.O."/>
            <person name="Guillou S."/>
            <person name="Cros-Aarteil S."/>
            <person name="Calhoun S."/>
            <person name="Haridas S."/>
            <person name="Kuo A."/>
            <person name="Mondo S."/>
            <person name="Pangilinan J."/>
            <person name="Riley R."/>
            <person name="LaButti K."/>
            <person name="Andreopoulos B."/>
            <person name="Lipzen A."/>
            <person name="Chen C."/>
            <person name="Yanf M."/>
            <person name="Daum C."/>
            <person name="Ng V."/>
            <person name="Clum A."/>
            <person name="Steindorff A."/>
            <person name="Ohm R."/>
            <person name="Martin F."/>
            <person name="Silar P."/>
            <person name="Natvig D."/>
            <person name="Lalanne C."/>
            <person name="Gautier V."/>
            <person name="Ament-velasquez S.L."/>
            <person name="Kruys A."/>
            <person name="Hutchinson M.I."/>
            <person name="Powell A.J."/>
            <person name="Barry K."/>
            <person name="Miller A.N."/>
            <person name="Grigoriev I.V."/>
            <person name="Debuchy R."/>
            <person name="Gladieux P."/>
            <person name="Thoren M.H."/>
            <person name="Johannesson H."/>
        </authorList>
    </citation>
    <scope>NUCLEOTIDE SEQUENCE</scope>
    <source>
        <strain evidence="3">SMH3391-2</strain>
    </source>
</reference>
<proteinExistence type="inferred from homology"/>
<dbReference type="EMBL" id="JAULSR010000009">
    <property type="protein sequence ID" value="KAK0612504.1"/>
    <property type="molecule type" value="Genomic_DNA"/>
</dbReference>
<evidence type="ECO:0000256" key="2">
    <source>
        <dbReference type="ARBA" id="ARBA00023002"/>
    </source>
</evidence>
<gene>
    <name evidence="3" type="ORF">B0T17DRAFT_543843</name>
</gene>
<keyword evidence="2" id="KW-0560">Oxidoreductase</keyword>
<dbReference type="InterPro" id="IPR036291">
    <property type="entry name" value="NAD(P)-bd_dom_sf"/>
</dbReference>
<dbReference type="Gene3D" id="3.40.50.720">
    <property type="entry name" value="NAD(P)-binding Rossmann-like Domain"/>
    <property type="match status" value="1"/>
</dbReference>
<dbReference type="PRINTS" id="PR00081">
    <property type="entry name" value="GDHRDH"/>
</dbReference>
<dbReference type="PANTHER" id="PTHR24320">
    <property type="entry name" value="RETINOL DEHYDROGENASE"/>
    <property type="match status" value="1"/>
</dbReference>
<accession>A0AA39W4U2</accession>
<dbReference type="Proteomes" id="UP001174934">
    <property type="component" value="Unassembled WGS sequence"/>
</dbReference>
<protein>
    <submittedName>
        <fullName evidence="3">Uncharacterized protein</fullName>
    </submittedName>
</protein>
<dbReference type="Pfam" id="PF00106">
    <property type="entry name" value="adh_short"/>
    <property type="match status" value="1"/>
</dbReference>
<dbReference type="SUPFAM" id="SSF51735">
    <property type="entry name" value="NAD(P)-binding Rossmann-fold domains"/>
    <property type="match status" value="1"/>
</dbReference>
<dbReference type="AlphaFoldDB" id="A0AA39W4U2"/>
<sequence length="247" mass="25702">MARFFITGSSDGIGSATARHLISLGHNVVLHARSPSRAADAASLCPGSAAVLVGDLSSIDETKALAAEANKLGPYDAVIHNAGLYTGAEKITGKSGLPALFTVNTLAPYVLTCLMDKPKRLVYVSSGLHYGGKLDLGEGLVRSGYGDTKLHNVMLAKAFARRWENVGSYSADPGWIATKMGGEGATGSMKGAVRTYTMLALGEDGLTNGGFYASGREKGVNKVADDVDGQEGLLKKLEQLSGVKVPE</sequence>
<keyword evidence="4" id="KW-1185">Reference proteome</keyword>
<comment type="caution">
    <text evidence="3">The sequence shown here is derived from an EMBL/GenBank/DDBJ whole genome shotgun (WGS) entry which is preliminary data.</text>
</comment>
<evidence type="ECO:0000313" key="3">
    <source>
        <dbReference type="EMBL" id="KAK0612504.1"/>
    </source>
</evidence>
<evidence type="ECO:0000256" key="1">
    <source>
        <dbReference type="ARBA" id="ARBA00006484"/>
    </source>
</evidence>